<evidence type="ECO:0000313" key="1">
    <source>
        <dbReference type="EMBL" id="SFB49731.1"/>
    </source>
</evidence>
<gene>
    <name evidence="1" type="ORF">SAMN05216266_11491</name>
</gene>
<protein>
    <recommendedName>
        <fullName evidence="3">Transposase</fullName>
    </recommendedName>
</protein>
<dbReference type="OrthoDB" id="3632199at2"/>
<proteinExistence type="predicted"/>
<organism evidence="1 2">
    <name type="scientific">Amycolatopsis marina</name>
    <dbReference type="NCBI Taxonomy" id="490629"/>
    <lineage>
        <taxon>Bacteria</taxon>
        <taxon>Bacillati</taxon>
        <taxon>Actinomycetota</taxon>
        <taxon>Actinomycetes</taxon>
        <taxon>Pseudonocardiales</taxon>
        <taxon>Pseudonocardiaceae</taxon>
        <taxon>Amycolatopsis</taxon>
    </lineage>
</organism>
<dbReference type="EMBL" id="FOKG01000014">
    <property type="protein sequence ID" value="SFB49731.1"/>
    <property type="molecule type" value="Genomic_DNA"/>
</dbReference>
<evidence type="ECO:0008006" key="3">
    <source>
        <dbReference type="Google" id="ProtNLM"/>
    </source>
</evidence>
<dbReference type="RefSeq" id="WP_091675227.1">
    <property type="nucleotide sequence ID" value="NZ_FOKG01000014.1"/>
</dbReference>
<accession>A0A1I1BHI8</accession>
<dbReference type="Proteomes" id="UP000243799">
    <property type="component" value="Unassembled WGS sequence"/>
</dbReference>
<reference evidence="2" key="1">
    <citation type="submission" date="2016-10" db="EMBL/GenBank/DDBJ databases">
        <authorList>
            <person name="Varghese N."/>
            <person name="Submissions S."/>
        </authorList>
    </citation>
    <scope>NUCLEOTIDE SEQUENCE [LARGE SCALE GENOMIC DNA]</scope>
    <source>
        <strain evidence="2">CGMCC 4.3568</strain>
    </source>
</reference>
<evidence type="ECO:0000313" key="2">
    <source>
        <dbReference type="Proteomes" id="UP000243799"/>
    </source>
</evidence>
<sequence length="73" mass="8496">MSQAEPIADRTPPLDRDERAELEWLRTENALLRTERDILVRVASGFADDANATLLARRSHMERPWTDQHKEAR</sequence>
<dbReference type="AlphaFoldDB" id="A0A1I1BHI8"/>
<keyword evidence="2" id="KW-1185">Reference proteome</keyword>
<name>A0A1I1BHI8_9PSEU</name>
<dbReference type="STRING" id="490629.SAMN05216266_11491"/>